<dbReference type="GeneID" id="105428133"/>
<dbReference type="Pfam" id="PF03045">
    <property type="entry name" value="DAN"/>
    <property type="match status" value="1"/>
</dbReference>
<evidence type="ECO:0000256" key="1">
    <source>
        <dbReference type="ARBA" id="ARBA00004613"/>
    </source>
</evidence>
<feature type="domain" description="CTCK" evidence="7">
    <location>
        <begin position="140"/>
        <end position="230"/>
    </location>
</feature>
<feature type="chain" id="PRO_5027005235" evidence="6">
    <location>
        <begin position="21"/>
        <end position="264"/>
    </location>
</feature>
<evidence type="ECO:0000256" key="5">
    <source>
        <dbReference type="PROSITE-ProRule" id="PRU00039"/>
    </source>
</evidence>
<dbReference type="AlphaFoldDB" id="A0A6I9WGZ9"/>
<evidence type="ECO:0000259" key="7">
    <source>
        <dbReference type="PROSITE" id="PS01225"/>
    </source>
</evidence>
<dbReference type="PROSITE" id="PS01225">
    <property type="entry name" value="CTCK_2"/>
    <property type="match status" value="1"/>
</dbReference>
<dbReference type="InterPro" id="IPR029034">
    <property type="entry name" value="Cystine-knot_cytokine"/>
</dbReference>
<dbReference type="GO" id="GO:0007186">
    <property type="term" value="P:G protein-coupled receptor signaling pathway"/>
    <property type="evidence" value="ECO:0007669"/>
    <property type="project" value="TreeGrafter"/>
</dbReference>
<dbReference type="GO" id="GO:0031395">
    <property type="term" value="C:bursicon neuropeptide hormone complex"/>
    <property type="evidence" value="ECO:0007669"/>
    <property type="project" value="InterPro"/>
</dbReference>
<name>A0A6I9WGZ9_9HYME</name>
<dbReference type="PANTHER" id="PTHR41151:SF1">
    <property type="entry name" value="PARTNER OF BURSICON"/>
    <property type="match status" value="1"/>
</dbReference>
<comment type="subcellular location">
    <subcellularLocation>
        <location evidence="1">Secreted</location>
    </subcellularLocation>
</comment>
<proteinExistence type="predicted"/>
<gene>
    <name evidence="9" type="primary">LOC105428133</name>
</gene>
<reference evidence="9" key="1">
    <citation type="submission" date="2025-08" db="UniProtKB">
        <authorList>
            <consortium name="RefSeq"/>
        </authorList>
    </citation>
    <scope>IDENTIFICATION</scope>
</reference>
<organism evidence="8 9">
    <name type="scientific">Pogonomyrmex barbatus</name>
    <name type="common">red harvester ant</name>
    <dbReference type="NCBI Taxonomy" id="144034"/>
    <lineage>
        <taxon>Eukaryota</taxon>
        <taxon>Metazoa</taxon>
        <taxon>Ecdysozoa</taxon>
        <taxon>Arthropoda</taxon>
        <taxon>Hexapoda</taxon>
        <taxon>Insecta</taxon>
        <taxon>Pterygota</taxon>
        <taxon>Neoptera</taxon>
        <taxon>Endopterygota</taxon>
        <taxon>Hymenoptera</taxon>
        <taxon>Apocrita</taxon>
        <taxon>Aculeata</taxon>
        <taxon>Formicoidea</taxon>
        <taxon>Formicidae</taxon>
        <taxon>Myrmicinae</taxon>
        <taxon>Pogonomyrmex</taxon>
    </lineage>
</organism>
<feature type="disulfide bond" evidence="5">
    <location>
        <begin position="154"/>
        <end position="203"/>
    </location>
</feature>
<dbReference type="Gene3D" id="2.10.90.10">
    <property type="entry name" value="Cystine-knot cytokines"/>
    <property type="match status" value="2"/>
</dbReference>
<dbReference type="OrthoDB" id="6493004at2759"/>
<comment type="caution">
    <text evidence="5">Lacks conserved residue(s) required for the propagation of feature annotation.</text>
</comment>
<dbReference type="InterPro" id="IPR006207">
    <property type="entry name" value="Cys_knot_C"/>
</dbReference>
<evidence type="ECO:0000313" key="9">
    <source>
        <dbReference type="RefSeq" id="XP_011638539.1"/>
    </source>
</evidence>
<keyword evidence="4 5" id="KW-1015">Disulfide bond</keyword>
<protein>
    <submittedName>
        <fullName evidence="9">Bursicon-like isoform X2</fullName>
    </submittedName>
</protein>
<evidence type="ECO:0000256" key="6">
    <source>
        <dbReference type="SAM" id="SignalP"/>
    </source>
</evidence>
<evidence type="ECO:0000256" key="3">
    <source>
        <dbReference type="ARBA" id="ARBA00022729"/>
    </source>
</evidence>
<keyword evidence="2" id="KW-0964">Secreted</keyword>
<evidence type="ECO:0000256" key="2">
    <source>
        <dbReference type="ARBA" id="ARBA00022525"/>
    </source>
</evidence>
<accession>A0A6I9WGZ9</accession>
<keyword evidence="8" id="KW-1185">Reference proteome</keyword>
<evidence type="ECO:0000256" key="4">
    <source>
        <dbReference type="ARBA" id="ARBA00023157"/>
    </source>
</evidence>
<dbReference type="GO" id="GO:0001664">
    <property type="term" value="F:G protein-coupled receptor binding"/>
    <property type="evidence" value="ECO:0007669"/>
    <property type="project" value="InterPro"/>
</dbReference>
<keyword evidence="3 6" id="KW-0732">Signal</keyword>
<evidence type="ECO:0000313" key="8">
    <source>
        <dbReference type="Proteomes" id="UP000504615"/>
    </source>
</evidence>
<dbReference type="PANTHER" id="PTHR41151">
    <property type="entry name" value="PARTNER OF BURSICON"/>
    <property type="match status" value="1"/>
</dbReference>
<dbReference type="Proteomes" id="UP000504615">
    <property type="component" value="Unplaced"/>
</dbReference>
<feature type="signal peptide" evidence="6">
    <location>
        <begin position="1"/>
        <end position="20"/>
    </location>
</feature>
<sequence>MLVAPKSLLVLMVYITISDAEISEDENCETLQTEVRITKDEYDEIGRLRRTCSSEVSVTKCEGFCNSQVQPSVVTTTGFSKECYCCRESYLKERFVVLNQCYDADGIRLINTEDETMEIKIREPADCKCLKCAIVGVDECQTKRVIHFLQYPGCIPKPIPSYACIGRCSSYLQVSGSKMWQMERSCMCCQESGEREASVSLYCPRAKPGEKKFRKMITKAPLECMCRPCTSVEEYAIVPQEIAGFADEGPFTTSAHFRRASGMR</sequence>
<dbReference type="InterPro" id="IPR034441">
    <property type="entry name" value="Bursicon_suB"/>
</dbReference>
<dbReference type="InterPro" id="IPR004133">
    <property type="entry name" value="DAN_dom"/>
</dbReference>
<dbReference type="GO" id="GO:0005184">
    <property type="term" value="F:neuropeptide hormone activity"/>
    <property type="evidence" value="ECO:0007669"/>
    <property type="project" value="InterPro"/>
</dbReference>
<dbReference type="RefSeq" id="XP_011638539.1">
    <property type="nucleotide sequence ID" value="XM_011640237.2"/>
</dbReference>